<proteinExistence type="predicted"/>
<dbReference type="VEuPathDB" id="FungiDB:FUN_005039"/>
<gene>
    <name evidence="1" type="ORF">RhiirA4_468246</name>
</gene>
<dbReference type="Proteomes" id="UP000234323">
    <property type="component" value="Unassembled WGS sequence"/>
</dbReference>
<comment type="caution">
    <text evidence="1">The sequence shown here is derived from an EMBL/GenBank/DDBJ whole genome shotgun (WGS) entry which is preliminary data.</text>
</comment>
<organism evidence="1 2">
    <name type="scientific">Rhizophagus irregularis</name>
    <dbReference type="NCBI Taxonomy" id="588596"/>
    <lineage>
        <taxon>Eukaryota</taxon>
        <taxon>Fungi</taxon>
        <taxon>Fungi incertae sedis</taxon>
        <taxon>Mucoromycota</taxon>
        <taxon>Glomeromycotina</taxon>
        <taxon>Glomeromycetes</taxon>
        <taxon>Glomerales</taxon>
        <taxon>Glomeraceae</taxon>
        <taxon>Rhizophagus</taxon>
    </lineage>
</organism>
<evidence type="ECO:0000313" key="1">
    <source>
        <dbReference type="EMBL" id="PKY51308.1"/>
    </source>
</evidence>
<keyword evidence="2" id="KW-1185">Reference proteome</keyword>
<dbReference type="VEuPathDB" id="FungiDB:FUN_005071"/>
<sequence length="420" mass="49338">MDNEQQSTNRTINATQIEHAPCDFSDTTPSYVSFAIRRRRNQRRLRRLRHEITINIFDNNVALEIQNIVSNAMNMISDVSSVKFVKRADQSDYVKIVDKGVRVDIGPVLVSKEKTRYLPYLSIIQTRYLSLIPLHNYKEIVAKENNRDFGKVCEMDVVYIGHQSINHVLFDLFPGMLSQGQCIQAKPGTERTNAMGQCIKLSAYDINALNALYPSSSYLSTLRSSLKMKEDLEKEEKLYKSMLQFANPKNTQQNTRLWFSRFEEFVKNTQPDIDLLTLYDKKEIFKTKELFNIHEDYEFRAVRDTLHARMIELEEINNDGLLRRVFYGGFNVITIHDKTHQGGYYHKTNSNQHPIHIIPPADEIACYDIKKYLNLRPRNAEANFFLRVNKDPKEIENGNWYTRSRQIIWNVKRDLQYYRN</sequence>
<evidence type="ECO:0000313" key="2">
    <source>
        <dbReference type="Proteomes" id="UP000234323"/>
    </source>
</evidence>
<accession>A0A2I1GXD9</accession>
<dbReference type="AlphaFoldDB" id="A0A2I1GXD9"/>
<dbReference type="VEuPathDB" id="FungiDB:RhiirFUN_007240"/>
<name>A0A2I1GXD9_9GLOM</name>
<dbReference type="SUPFAM" id="SSF55486">
    <property type="entry name" value="Metalloproteases ('zincins'), catalytic domain"/>
    <property type="match status" value="1"/>
</dbReference>
<reference evidence="1 2" key="1">
    <citation type="submission" date="2015-10" db="EMBL/GenBank/DDBJ databases">
        <title>Genome analyses suggest a sexual origin of heterokaryosis in a supposedly ancient asexual fungus.</title>
        <authorList>
            <person name="Ropars J."/>
            <person name="Sedzielewska K."/>
            <person name="Noel J."/>
            <person name="Charron P."/>
            <person name="Farinelli L."/>
            <person name="Marton T."/>
            <person name="Kruger M."/>
            <person name="Pelin A."/>
            <person name="Brachmann A."/>
            <person name="Corradi N."/>
        </authorList>
    </citation>
    <scope>NUCLEOTIDE SEQUENCE [LARGE SCALE GENOMIC DNA]</scope>
    <source>
        <strain evidence="1 2">A4</strain>
    </source>
</reference>
<dbReference type="VEuPathDB" id="FungiDB:RhiirA1_474526"/>
<dbReference type="EMBL" id="LLXI01000997">
    <property type="protein sequence ID" value="PKY51308.1"/>
    <property type="molecule type" value="Genomic_DNA"/>
</dbReference>
<protein>
    <submittedName>
        <fullName evidence="1">Uncharacterized protein</fullName>
    </submittedName>
</protein>